<dbReference type="GeneID" id="26660249"/>
<dbReference type="SUPFAM" id="SSF51621">
    <property type="entry name" value="Phosphoenolpyruvate/pyruvate domain"/>
    <property type="match status" value="1"/>
</dbReference>
<protein>
    <submittedName>
        <fullName evidence="5">HpcH/HpaI aldolase family protein</fullName>
    </submittedName>
</protein>
<sequence length="263" mass="28451">MPNAEPTNQLRERVEDGGVAVGVLDSTYSPTLVEFYGDLGVDFVWLDFEHGGPDPWDGPTVENLLRAADRSDVELLVRLPDTDPTLVRKALDLGVRNVFLPRVETAAEIEAAVKSARFEYDGEPGNRGLGSPRARRWGLRENYVAVEDRETMVGTTIETREAVENIDEILAVPELGFVFLGPLDLSVAYGHPGEFDHPEVQDAVETVRAAAVDAGVPVGGLAFGMDDAAAKAENGYQILNLGSTTGALKEVVTGWLDEFGARE</sequence>
<accession>A0A0U5D1B7</accession>
<dbReference type="PANTHER" id="PTHR30502:SF0">
    <property type="entry name" value="PHOSPHOENOLPYRUVATE CARBOXYLASE FAMILY PROTEIN"/>
    <property type="match status" value="1"/>
</dbReference>
<proteinExistence type="inferred from homology"/>
<evidence type="ECO:0000313" key="5">
    <source>
        <dbReference type="EMBL" id="CQH62153.1"/>
    </source>
</evidence>
<evidence type="ECO:0000256" key="3">
    <source>
        <dbReference type="ARBA" id="ARBA00023239"/>
    </source>
</evidence>
<dbReference type="Gene3D" id="3.20.20.60">
    <property type="entry name" value="Phosphoenolpyruvate-binding domains"/>
    <property type="match status" value="1"/>
</dbReference>
<dbReference type="RefSeq" id="WP_059057968.1">
    <property type="nucleotide sequence ID" value="NZ_CEML01000001.1"/>
</dbReference>
<dbReference type="OrthoDB" id="142679at2157"/>
<dbReference type="EMBL" id="LN831302">
    <property type="protein sequence ID" value="CQH62153.1"/>
    <property type="molecule type" value="Genomic_DNA"/>
</dbReference>
<dbReference type="Proteomes" id="UP000066737">
    <property type="component" value="Chromosome I"/>
</dbReference>
<name>A0A0U5D1B7_9EURY</name>
<evidence type="ECO:0000313" key="6">
    <source>
        <dbReference type="Proteomes" id="UP000066737"/>
    </source>
</evidence>
<dbReference type="InterPro" id="IPR040442">
    <property type="entry name" value="Pyrv_kinase-like_dom_sf"/>
</dbReference>
<keyword evidence="3" id="KW-0456">Lyase</keyword>
<dbReference type="InterPro" id="IPR050251">
    <property type="entry name" value="HpcH-HpaI_aldolase"/>
</dbReference>
<comment type="similarity">
    <text evidence="1">Belongs to the HpcH/HpaI aldolase family.</text>
</comment>
<keyword evidence="2" id="KW-0479">Metal-binding</keyword>
<evidence type="ECO:0000259" key="4">
    <source>
        <dbReference type="Pfam" id="PF03328"/>
    </source>
</evidence>
<evidence type="ECO:0000256" key="1">
    <source>
        <dbReference type="ARBA" id="ARBA00005568"/>
    </source>
</evidence>
<dbReference type="AlphaFoldDB" id="A0A0U5D1B7"/>
<dbReference type="PANTHER" id="PTHR30502">
    <property type="entry name" value="2-KETO-3-DEOXY-L-RHAMNONATE ALDOLASE"/>
    <property type="match status" value="1"/>
</dbReference>
<reference evidence="6" key="1">
    <citation type="journal article" date="2016" name="Environ. Microbiol.">
        <title>The complete genome of a viable archaeum isolated from 123-million-year-old rock salt.</title>
        <authorList>
            <person name="Jaakkola S.T."/>
            <person name="Pfeiffer F."/>
            <person name="Ravantti J.J."/>
            <person name="Guo Q."/>
            <person name="Liu Y."/>
            <person name="Chen X."/>
            <person name="Ma H."/>
            <person name="Yang C."/>
            <person name="Oksanen H.M."/>
            <person name="Bamford D.H."/>
        </authorList>
    </citation>
    <scope>NUCLEOTIDE SEQUENCE</scope>
    <source>
        <strain evidence="6">JI20-1</strain>
    </source>
</reference>
<dbReference type="STRING" id="1407499.HHUB_3658"/>
<dbReference type="GO" id="GO:0046872">
    <property type="term" value="F:metal ion binding"/>
    <property type="evidence" value="ECO:0007669"/>
    <property type="project" value="UniProtKB-KW"/>
</dbReference>
<dbReference type="GO" id="GO:0005737">
    <property type="term" value="C:cytoplasm"/>
    <property type="evidence" value="ECO:0007669"/>
    <property type="project" value="TreeGrafter"/>
</dbReference>
<dbReference type="InterPro" id="IPR015813">
    <property type="entry name" value="Pyrv/PenolPyrv_kinase-like_dom"/>
</dbReference>
<evidence type="ECO:0000256" key="2">
    <source>
        <dbReference type="ARBA" id="ARBA00022723"/>
    </source>
</evidence>
<dbReference type="KEGG" id="hhb:Hhub_3658"/>
<dbReference type="Pfam" id="PF03328">
    <property type="entry name" value="HpcH_HpaI"/>
    <property type="match status" value="1"/>
</dbReference>
<keyword evidence="6" id="KW-1185">Reference proteome</keyword>
<dbReference type="InterPro" id="IPR005000">
    <property type="entry name" value="Aldolase/citrate-lyase_domain"/>
</dbReference>
<dbReference type="GO" id="GO:0016832">
    <property type="term" value="F:aldehyde-lyase activity"/>
    <property type="evidence" value="ECO:0007669"/>
    <property type="project" value="TreeGrafter"/>
</dbReference>
<feature type="domain" description="HpcH/HpaI aldolase/citrate lyase" evidence="4">
    <location>
        <begin position="29"/>
        <end position="247"/>
    </location>
</feature>
<organism evidence="5 6">
    <name type="scientific">Halobacterium hubeiense</name>
    <dbReference type="NCBI Taxonomy" id="1407499"/>
    <lineage>
        <taxon>Archaea</taxon>
        <taxon>Methanobacteriati</taxon>
        <taxon>Methanobacteriota</taxon>
        <taxon>Stenosarchaea group</taxon>
        <taxon>Halobacteria</taxon>
        <taxon>Halobacteriales</taxon>
        <taxon>Halobacteriaceae</taxon>
        <taxon>Halobacterium</taxon>
    </lineage>
</organism>
<gene>
    <name evidence="5" type="ORF">HHUB_3658</name>
</gene>